<protein>
    <submittedName>
        <fullName evidence="3">Uncharacterized protein</fullName>
    </submittedName>
</protein>
<organism evidence="3 4">
    <name type="scientific">Pholiota conissans</name>
    <dbReference type="NCBI Taxonomy" id="109636"/>
    <lineage>
        <taxon>Eukaryota</taxon>
        <taxon>Fungi</taxon>
        <taxon>Dikarya</taxon>
        <taxon>Basidiomycota</taxon>
        <taxon>Agaricomycotina</taxon>
        <taxon>Agaricomycetes</taxon>
        <taxon>Agaricomycetidae</taxon>
        <taxon>Agaricales</taxon>
        <taxon>Agaricineae</taxon>
        <taxon>Strophariaceae</taxon>
        <taxon>Pholiota</taxon>
    </lineage>
</organism>
<dbReference type="SMART" id="SM00461">
    <property type="entry name" value="WH1"/>
    <property type="match status" value="1"/>
</dbReference>
<dbReference type="Pfam" id="PF00568">
    <property type="entry name" value="WH1"/>
    <property type="match status" value="1"/>
</dbReference>
<dbReference type="InterPro" id="IPR000095">
    <property type="entry name" value="CRIB_dom"/>
</dbReference>
<dbReference type="InterPro" id="IPR000697">
    <property type="entry name" value="WH1/EVH1_dom"/>
</dbReference>
<evidence type="ECO:0000313" key="3">
    <source>
        <dbReference type="EMBL" id="KAF9485647.1"/>
    </source>
</evidence>
<dbReference type="Gene3D" id="3.90.810.10">
    <property type="entry name" value="CRIB domain"/>
    <property type="match status" value="1"/>
</dbReference>
<dbReference type="Gene3D" id="2.30.29.30">
    <property type="entry name" value="Pleckstrin-homology domain (PH domain)/Phosphotyrosine-binding domain (PTB)"/>
    <property type="match status" value="1"/>
</dbReference>
<dbReference type="EMBL" id="MU155134">
    <property type="protein sequence ID" value="KAF9485647.1"/>
    <property type="molecule type" value="Genomic_DNA"/>
</dbReference>
<evidence type="ECO:0000313" key="4">
    <source>
        <dbReference type="Proteomes" id="UP000807469"/>
    </source>
</evidence>
<dbReference type="InterPro" id="IPR033927">
    <property type="entry name" value="WASPfam_EVH1"/>
</dbReference>
<dbReference type="SUPFAM" id="SSF50729">
    <property type="entry name" value="PH domain-like"/>
    <property type="match status" value="1"/>
</dbReference>
<accession>A0A9P6CZV6</accession>
<dbReference type="CDD" id="cd01205">
    <property type="entry name" value="EVH1_WASP-like"/>
    <property type="match status" value="1"/>
</dbReference>
<dbReference type="AlphaFoldDB" id="A0A9P6CZV6"/>
<gene>
    <name evidence="3" type="ORF">BDN70DRAFT_535756</name>
</gene>
<reference evidence="3" key="1">
    <citation type="submission" date="2020-11" db="EMBL/GenBank/DDBJ databases">
        <authorList>
            <consortium name="DOE Joint Genome Institute"/>
            <person name="Ahrendt S."/>
            <person name="Riley R."/>
            <person name="Andreopoulos W."/>
            <person name="Labutti K."/>
            <person name="Pangilinan J."/>
            <person name="Ruiz-Duenas F.J."/>
            <person name="Barrasa J.M."/>
            <person name="Sanchez-Garcia M."/>
            <person name="Camarero S."/>
            <person name="Miyauchi S."/>
            <person name="Serrano A."/>
            <person name="Linde D."/>
            <person name="Babiker R."/>
            <person name="Drula E."/>
            <person name="Ayuso-Fernandez I."/>
            <person name="Pacheco R."/>
            <person name="Padilla G."/>
            <person name="Ferreira P."/>
            <person name="Barriuso J."/>
            <person name="Kellner H."/>
            <person name="Castanera R."/>
            <person name="Alfaro M."/>
            <person name="Ramirez L."/>
            <person name="Pisabarro A.G."/>
            <person name="Kuo A."/>
            <person name="Tritt A."/>
            <person name="Lipzen A."/>
            <person name="He G."/>
            <person name="Yan M."/>
            <person name="Ng V."/>
            <person name="Cullen D."/>
            <person name="Martin F."/>
            <person name="Rosso M.-N."/>
            <person name="Henrissat B."/>
            <person name="Hibbett D."/>
            <person name="Martinez A.T."/>
            <person name="Grigoriev I.V."/>
        </authorList>
    </citation>
    <scope>NUCLEOTIDE SEQUENCE</scope>
    <source>
        <strain evidence="3">CIRM-BRFM 674</strain>
    </source>
</reference>
<proteinExistence type="predicted"/>
<dbReference type="PROSITE" id="PS50229">
    <property type="entry name" value="WH1"/>
    <property type="match status" value="1"/>
</dbReference>
<evidence type="ECO:0000259" key="2">
    <source>
        <dbReference type="PROSITE" id="PS50229"/>
    </source>
</evidence>
<keyword evidence="4" id="KW-1185">Reference proteome</keyword>
<dbReference type="Pfam" id="PF00786">
    <property type="entry name" value="PBD"/>
    <property type="match status" value="1"/>
</dbReference>
<evidence type="ECO:0000259" key="1">
    <source>
        <dbReference type="PROSITE" id="PS50108"/>
    </source>
</evidence>
<dbReference type="OrthoDB" id="8963340at2759"/>
<dbReference type="InterPro" id="IPR011993">
    <property type="entry name" value="PH-like_dom_sf"/>
</dbReference>
<feature type="domain" description="CRIB" evidence="1">
    <location>
        <begin position="174"/>
        <end position="189"/>
    </location>
</feature>
<feature type="domain" description="WH1" evidence="2">
    <location>
        <begin position="23"/>
        <end position="146"/>
    </location>
</feature>
<dbReference type="Proteomes" id="UP000807469">
    <property type="component" value="Unassembled WGS sequence"/>
</dbReference>
<dbReference type="PROSITE" id="PS50108">
    <property type="entry name" value="CRIB"/>
    <property type="match status" value="1"/>
</dbReference>
<sequence>MSFDSILSSSARGVERNGSISGLEQVPYTVLAVAGARVYHTKLNMKDSQWVYSHWKGTLTFGRDVDTPYSIAQGVSEAEKHWFRLADDETGRTVWIFKFPENFQYVEDRPFFHVFQGRTRRYGFLFNDDNEAALFGQKVTTQLFGGQISKKARNKNSLAARSKSLTASISRSMISSPAPLSFKHVAHVGLNSDGVFEASKGLDGSWTAMLADLQGHGVSEAMLRQSNFGDNFWSGVEAIRVGNNSDADRSEGMARKVISA</sequence>
<comment type="caution">
    <text evidence="3">The sequence shown here is derived from an EMBL/GenBank/DDBJ whole genome shotgun (WGS) entry which is preliminary data.</text>
</comment>
<dbReference type="InterPro" id="IPR036936">
    <property type="entry name" value="CRIB_dom_sf"/>
</dbReference>
<name>A0A9P6CZV6_9AGAR</name>